<dbReference type="RefSeq" id="WP_009583180.1">
    <property type="nucleotide sequence ID" value="NZ_AMZN01000110.1"/>
</dbReference>
<dbReference type="InterPro" id="IPR059231">
    <property type="entry name" value="Leader_pinensin"/>
</dbReference>
<accession>L8JLX3</accession>
<protein>
    <submittedName>
        <fullName evidence="1">Uncharacterized protein</fullName>
    </submittedName>
</protein>
<dbReference type="Proteomes" id="UP000011135">
    <property type="component" value="Unassembled WGS sequence"/>
</dbReference>
<sequence length="63" mass="7083">MKKLKLNDLKVKSFVTDAEDFNSQTIRGGGLSAGFCTYDDCKSYLASNCSDCNPTWQRTCRFC</sequence>
<keyword evidence="2" id="KW-1185">Reference proteome</keyword>
<gene>
    <name evidence="1" type="ORF">C900_00270</name>
</gene>
<evidence type="ECO:0000313" key="2">
    <source>
        <dbReference type="Proteomes" id="UP000011135"/>
    </source>
</evidence>
<proteinExistence type="predicted"/>
<organism evidence="1 2">
    <name type="scientific">Fulvivirga imtechensis AK7</name>
    <dbReference type="NCBI Taxonomy" id="1237149"/>
    <lineage>
        <taxon>Bacteria</taxon>
        <taxon>Pseudomonadati</taxon>
        <taxon>Bacteroidota</taxon>
        <taxon>Cytophagia</taxon>
        <taxon>Cytophagales</taxon>
        <taxon>Fulvivirgaceae</taxon>
        <taxon>Fulvivirga</taxon>
    </lineage>
</organism>
<name>L8JLX3_9BACT</name>
<reference evidence="1 2" key="1">
    <citation type="submission" date="2012-12" db="EMBL/GenBank/DDBJ databases">
        <title>Genome assembly of Fulvivirga imtechensis AK7.</title>
        <authorList>
            <person name="Nupur N."/>
            <person name="Khatri I."/>
            <person name="Kumar R."/>
            <person name="Subramanian S."/>
            <person name="Pinnaka A."/>
        </authorList>
    </citation>
    <scope>NUCLEOTIDE SEQUENCE [LARGE SCALE GENOMIC DNA]</scope>
    <source>
        <strain evidence="1 2">AK7</strain>
    </source>
</reference>
<evidence type="ECO:0000313" key="1">
    <source>
        <dbReference type="EMBL" id="ELR68529.1"/>
    </source>
</evidence>
<dbReference type="AlphaFoldDB" id="L8JLX3"/>
<dbReference type="NCBIfam" id="NF038180">
    <property type="entry name" value="leader_pinensin"/>
    <property type="match status" value="1"/>
</dbReference>
<dbReference type="EMBL" id="AMZN01000110">
    <property type="protein sequence ID" value="ELR68529.1"/>
    <property type="molecule type" value="Genomic_DNA"/>
</dbReference>
<comment type="caution">
    <text evidence="1">The sequence shown here is derived from an EMBL/GenBank/DDBJ whole genome shotgun (WGS) entry which is preliminary data.</text>
</comment>